<gene>
    <name evidence="1" type="ORF">S12H4_50847</name>
</gene>
<reference evidence="1" key="1">
    <citation type="journal article" date="2014" name="Front. Microbiol.">
        <title>High frequency of phylogenetically diverse reductive dehalogenase-homologous genes in deep subseafloor sedimentary metagenomes.</title>
        <authorList>
            <person name="Kawai M."/>
            <person name="Futagami T."/>
            <person name="Toyoda A."/>
            <person name="Takaki Y."/>
            <person name="Nishi S."/>
            <person name="Hori S."/>
            <person name="Arai W."/>
            <person name="Tsubouchi T."/>
            <person name="Morono Y."/>
            <person name="Uchiyama I."/>
            <person name="Ito T."/>
            <person name="Fujiyama A."/>
            <person name="Inagaki F."/>
            <person name="Takami H."/>
        </authorList>
    </citation>
    <scope>NUCLEOTIDE SEQUENCE</scope>
    <source>
        <strain evidence="1">Expedition CK06-06</strain>
    </source>
</reference>
<sequence>KEYGLKLAKAIYHNSTSSGNGLFYNEKEMYRTYIKYANGNQDIEQYKPLLGVNTKNINESMLPSIDWGIRNYATKKINVVVSKITNREYDPVVGAIDQMANDFKKDYNARVKAFSKDKAWLMEKGKQLGADFVPEGLDINSIPDNDAEIEIHALANNKLHSELELEMGIGYHLSRNDYDYLRTELAYDLVAIGVCGAWVGMDEHLNPIIKRIRPEDAIVPYTENPNFKNINYGGSIRRMTVG</sequence>
<dbReference type="AlphaFoldDB" id="X1VLP0"/>
<name>X1VLP0_9ZZZZ</name>
<comment type="caution">
    <text evidence="1">The sequence shown here is derived from an EMBL/GenBank/DDBJ whole genome shotgun (WGS) entry which is preliminary data.</text>
</comment>
<dbReference type="EMBL" id="BARW01032070">
    <property type="protein sequence ID" value="GAJ09250.1"/>
    <property type="molecule type" value="Genomic_DNA"/>
</dbReference>
<organism evidence="1">
    <name type="scientific">marine sediment metagenome</name>
    <dbReference type="NCBI Taxonomy" id="412755"/>
    <lineage>
        <taxon>unclassified sequences</taxon>
        <taxon>metagenomes</taxon>
        <taxon>ecological metagenomes</taxon>
    </lineage>
</organism>
<feature type="non-terminal residue" evidence="1">
    <location>
        <position position="242"/>
    </location>
</feature>
<feature type="non-terminal residue" evidence="1">
    <location>
        <position position="1"/>
    </location>
</feature>
<accession>X1VLP0</accession>
<proteinExistence type="predicted"/>
<protein>
    <submittedName>
        <fullName evidence="1">Uncharacterized protein</fullName>
    </submittedName>
</protein>
<evidence type="ECO:0000313" key="1">
    <source>
        <dbReference type="EMBL" id="GAJ09250.1"/>
    </source>
</evidence>